<name>A0A6G1PJD8_CHAAH</name>
<comment type="similarity">
    <text evidence="1">Belongs to the DNase I family.</text>
</comment>
<evidence type="ECO:0000313" key="7">
    <source>
        <dbReference type="EMBL" id="KAF3690347.1"/>
    </source>
</evidence>
<dbReference type="EMBL" id="CM015716">
    <property type="protein sequence ID" value="KAF3690347.1"/>
    <property type="molecule type" value="Genomic_DNA"/>
</dbReference>
<feature type="domain" description="Endonuclease/exonuclease/phosphatase" evidence="6">
    <location>
        <begin position="6"/>
        <end position="249"/>
    </location>
</feature>
<dbReference type="InterPro" id="IPR036691">
    <property type="entry name" value="Endo/exonu/phosph_ase_sf"/>
</dbReference>
<keyword evidence="4" id="KW-0378">Hydrolase</keyword>
<keyword evidence="8" id="KW-1185">Reference proteome</keyword>
<evidence type="ECO:0000256" key="3">
    <source>
        <dbReference type="ARBA" id="ARBA00022759"/>
    </source>
</evidence>
<evidence type="ECO:0000313" key="8">
    <source>
        <dbReference type="Proteomes" id="UP000503349"/>
    </source>
</evidence>
<organism evidence="7 8">
    <name type="scientific">Channa argus</name>
    <name type="common">Northern snakehead</name>
    <name type="synonym">Ophicephalus argus</name>
    <dbReference type="NCBI Taxonomy" id="215402"/>
    <lineage>
        <taxon>Eukaryota</taxon>
        <taxon>Metazoa</taxon>
        <taxon>Chordata</taxon>
        <taxon>Craniata</taxon>
        <taxon>Vertebrata</taxon>
        <taxon>Euteleostomi</taxon>
        <taxon>Actinopterygii</taxon>
        <taxon>Neopterygii</taxon>
        <taxon>Teleostei</taxon>
        <taxon>Neoteleostei</taxon>
        <taxon>Acanthomorphata</taxon>
        <taxon>Anabantaria</taxon>
        <taxon>Anabantiformes</taxon>
        <taxon>Channoidei</taxon>
        <taxon>Channidae</taxon>
        <taxon>Channa</taxon>
    </lineage>
</organism>
<evidence type="ECO:0000256" key="4">
    <source>
        <dbReference type="ARBA" id="ARBA00022801"/>
    </source>
</evidence>
<evidence type="ECO:0000256" key="5">
    <source>
        <dbReference type="PIRSR" id="PIRSR000988-1"/>
    </source>
</evidence>
<dbReference type="PANTHER" id="PTHR11371:SF26">
    <property type="entry name" value="DEOXYRIBONUCLEASE"/>
    <property type="match status" value="1"/>
</dbReference>
<dbReference type="InterPro" id="IPR016202">
    <property type="entry name" value="DNase_I"/>
</dbReference>
<keyword evidence="2" id="KW-0540">Nuclease</keyword>
<dbReference type="PANTHER" id="PTHR11371">
    <property type="entry name" value="DEOXYRIBONUCLEASE"/>
    <property type="match status" value="1"/>
</dbReference>
<dbReference type="GO" id="GO:0004530">
    <property type="term" value="F:deoxyribonuclease I activity"/>
    <property type="evidence" value="ECO:0007669"/>
    <property type="project" value="TreeGrafter"/>
</dbReference>
<dbReference type="Pfam" id="PF03372">
    <property type="entry name" value="Exo_endo_phos"/>
    <property type="match status" value="1"/>
</dbReference>
<dbReference type="GO" id="GO:0005634">
    <property type="term" value="C:nucleus"/>
    <property type="evidence" value="ECO:0007669"/>
    <property type="project" value="TreeGrafter"/>
</dbReference>
<dbReference type="PRINTS" id="PR00130">
    <property type="entry name" value="DNASEI"/>
</dbReference>
<dbReference type="AlphaFoldDB" id="A0A6G1PJD8"/>
<keyword evidence="3" id="KW-0255">Endonuclease</keyword>
<protein>
    <submittedName>
        <fullName evidence="7">Deoxyribonuclease-1</fullName>
    </submittedName>
</protein>
<gene>
    <name evidence="7" type="ORF">EXN66_Car006019</name>
</gene>
<reference evidence="8" key="2">
    <citation type="submission" date="2019-02" db="EMBL/GenBank/DDBJ databases">
        <title>Opniocepnalus argus Var Kimnra genome.</title>
        <authorList>
            <person name="Zhou C."/>
            <person name="Xiao S."/>
        </authorList>
    </citation>
    <scope>NUCLEOTIDE SEQUENCE [LARGE SCALE GENOMIC DNA]</scope>
</reference>
<feature type="active site" evidence="5">
    <location>
        <position position="131"/>
    </location>
</feature>
<dbReference type="Proteomes" id="UP000503349">
    <property type="component" value="Chromosome 5"/>
</dbReference>
<feature type="active site" evidence="5">
    <location>
        <position position="79"/>
    </location>
</feature>
<dbReference type="SUPFAM" id="SSF56219">
    <property type="entry name" value="DNase I-like"/>
    <property type="match status" value="1"/>
</dbReference>
<reference evidence="7 8" key="1">
    <citation type="submission" date="2019-02" db="EMBL/GenBank/DDBJ databases">
        <title>Opniocepnalus argus genome.</title>
        <authorList>
            <person name="Zhou C."/>
            <person name="Xiao S."/>
        </authorList>
    </citation>
    <scope>NUCLEOTIDE SEQUENCE [LARGE SCALE GENOMIC DNA]</scope>
    <source>
        <strain evidence="7">OARG1902GOOAL</strain>
        <tissue evidence="7">Muscle</tissue>
    </source>
</reference>
<evidence type="ECO:0000256" key="1">
    <source>
        <dbReference type="ARBA" id="ARBA00007359"/>
    </source>
</evidence>
<sequence length="259" mass="29979">MKVAAFNVKNFGMKKVMDDTVRKNLIKIVSRYSVLVMLEVKDLRAVKKFLKELNNYGDNKSNPFDMRCSKPLGRRAHRELFAFFYRQEEVSVSEQYQYEEGNEDVFAREPFILKFKCPKAAVKDLILIPVHTSPEDTETELGALDEVVKAVRTQWRTRKIMILGDFNASGPYLSMKRKKRLRLSSSPYHWLIEDHVDTTTSNLNDHTYDRIVVFGKWMVKAVVAGSAKPFNFQAAYRLSDAKAKAISDHYPVEVELRSK</sequence>
<dbReference type="SMART" id="SM00476">
    <property type="entry name" value="DNaseIc"/>
    <property type="match status" value="1"/>
</dbReference>
<dbReference type="PIRSF" id="PIRSF000988">
    <property type="entry name" value="DNase_I_euk"/>
    <property type="match status" value="1"/>
</dbReference>
<dbReference type="InterPro" id="IPR005135">
    <property type="entry name" value="Endo/exonuclease/phosphatase"/>
</dbReference>
<proteinExistence type="inferred from homology"/>
<accession>A0A6G1PJD8</accession>
<dbReference type="GO" id="GO:0006308">
    <property type="term" value="P:DNA catabolic process"/>
    <property type="evidence" value="ECO:0007669"/>
    <property type="project" value="InterPro"/>
</dbReference>
<dbReference type="GO" id="GO:0003677">
    <property type="term" value="F:DNA binding"/>
    <property type="evidence" value="ECO:0007669"/>
    <property type="project" value="TreeGrafter"/>
</dbReference>
<dbReference type="Gene3D" id="3.60.10.10">
    <property type="entry name" value="Endonuclease/exonuclease/phosphatase"/>
    <property type="match status" value="1"/>
</dbReference>
<evidence type="ECO:0000256" key="2">
    <source>
        <dbReference type="ARBA" id="ARBA00022722"/>
    </source>
</evidence>
<evidence type="ECO:0000259" key="6">
    <source>
        <dbReference type="Pfam" id="PF03372"/>
    </source>
</evidence>